<feature type="region of interest" description="Disordered" evidence="8">
    <location>
        <begin position="145"/>
        <end position="167"/>
    </location>
</feature>
<dbReference type="GO" id="GO:0005881">
    <property type="term" value="C:cytoplasmic microtubule"/>
    <property type="evidence" value="ECO:0007669"/>
    <property type="project" value="TreeGrafter"/>
</dbReference>
<dbReference type="GO" id="GO:1904115">
    <property type="term" value="C:axon cytoplasm"/>
    <property type="evidence" value="ECO:0007669"/>
    <property type="project" value="GOC"/>
</dbReference>
<organism evidence="9 10">
    <name type="scientific">Scopus umbretta</name>
    <name type="common">Hammerkop</name>
    <dbReference type="NCBI Taxonomy" id="33581"/>
    <lineage>
        <taxon>Eukaryota</taxon>
        <taxon>Metazoa</taxon>
        <taxon>Chordata</taxon>
        <taxon>Craniata</taxon>
        <taxon>Vertebrata</taxon>
        <taxon>Euteleostomi</taxon>
        <taxon>Archelosauria</taxon>
        <taxon>Archosauria</taxon>
        <taxon>Dinosauria</taxon>
        <taxon>Saurischia</taxon>
        <taxon>Theropoda</taxon>
        <taxon>Coelurosauria</taxon>
        <taxon>Aves</taxon>
        <taxon>Neognathae</taxon>
        <taxon>Neoaves</taxon>
        <taxon>Aequornithes</taxon>
        <taxon>Pelecaniformes</taxon>
        <taxon>Scopidae</taxon>
        <taxon>Scopus</taxon>
    </lineage>
</organism>
<evidence type="ECO:0000256" key="1">
    <source>
        <dbReference type="ARBA" id="ARBA00004167"/>
    </source>
</evidence>
<evidence type="ECO:0000256" key="2">
    <source>
        <dbReference type="ARBA" id="ARBA00022553"/>
    </source>
</evidence>
<evidence type="ECO:0000313" key="10">
    <source>
        <dbReference type="Proteomes" id="UP000539032"/>
    </source>
</evidence>
<feature type="non-terminal residue" evidence="9">
    <location>
        <position position="595"/>
    </location>
</feature>
<name>A0A7L4I5Q3_SCOUM</name>
<feature type="non-terminal residue" evidence="9">
    <location>
        <position position="1"/>
    </location>
</feature>
<protein>
    <submittedName>
        <fullName evidence="9">SYBU protein</fullName>
    </submittedName>
</protein>
<dbReference type="AlphaFoldDB" id="A0A7L4I5Q3"/>
<accession>A0A7L4I5Q3</accession>
<feature type="region of interest" description="Disordered" evidence="8">
    <location>
        <begin position="1"/>
        <end position="129"/>
    </location>
</feature>
<evidence type="ECO:0000256" key="3">
    <source>
        <dbReference type="ARBA" id="ARBA00022692"/>
    </source>
</evidence>
<dbReference type="EMBL" id="VZTL01061600">
    <property type="protein sequence ID" value="NXX61045.1"/>
    <property type="molecule type" value="Genomic_DNA"/>
</dbReference>
<gene>
    <name evidence="9" type="primary">Sybu</name>
    <name evidence="9" type="ORF">SCOUMB_R02089</name>
</gene>
<keyword evidence="10" id="KW-1185">Reference proteome</keyword>
<evidence type="ECO:0000256" key="8">
    <source>
        <dbReference type="SAM" id="MobiDB-lite"/>
    </source>
</evidence>
<feature type="coiled-coil region" evidence="7">
    <location>
        <begin position="205"/>
        <end position="288"/>
    </location>
</feature>
<evidence type="ECO:0000313" key="9">
    <source>
        <dbReference type="EMBL" id="NXX61045.1"/>
    </source>
</evidence>
<keyword evidence="5 7" id="KW-0175">Coiled coil</keyword>
<sequence>FSSDDTGCPSSQSVSPVKTPSDAGHSPISFCTGSDGDFSRKKFSPGTMSEGNPQLARYKKETKTSLVKPGDEADFSSSSSTGSISVPEVPMSAAGSKRPFSRNRGPSSRNNGSLSYKSGASPPVSCEKDSLTSLYKNQLSAANVHQSYRASSVSSSNSGSNKGSDCSPVMRQVFISASRRSGRYTHSCDNHSIKLQNPEQYLTPLQQKEVTVRHLKTKLKESESKLRDREKEIEELKAQLGRMREDWVEEECNRVEAELALKEARSKIEQLKQVIETMKKSFAEKDKKIQKYFIDINFQNKKLESFLQSTDVTWNSSLGDESRPEYASDSEEKPTASCAMTLDGRFTEDQAQEEVADSGLFLNERSADGTDSPEKCLTTTSELSDAALSILAVNKKMLEKVLDEKITSSQKEKKSSKVMVEQAVQTYVVPYSLHVEQLIQNVFRAQDASLLSPSSLKDLGEFSSGSSSDSGMILDLTPNDPDSAVLLFPTESPSRKVQHSIKENHFMKELDFIEPYDNEAFVDVNTSSETGIEKRYWSSSLLKDVLAIAAPIVPTIIWALSSQRRETDAIYNIGALLRGCCLVALCSLRRTPFSV</sequence>
<evidence type="ECO:0000256" key="4">
    <source>
        <dbReference type="ARBA" id="ARBA00022989"/>
    </source>
</evidence>
<dbReference type="PANTHER" id="PTHR16208:SF4">
    <property type="entry name" value="SYNTABULIN"/>
    <property type="match status" value="1"/>
</dbReference>
<feature type="compositionally biased region" description="Polar residues" evidence="8">
    <location>
        <begin position="104"/>
        <end position="118"/>
    </location>
</feature>
<feature type="compositionally biased region" description="Low complexity" evidence="8">
    <location>
        <begin position="76"/>
        <end position="85"/>
    </location>
</feature>
<keyword evidence="2" id="KW-0597">Phosphoprotein</keyword>
<proteinExistence type="predicted"/>
<dbReference type="GO" id="GO:0060074">
    <property type="term" value="P:synapse maturation"/>
    <property type="evidence" value="ECO:0007669"/>
    <property type="project" value="TreeGrafter"/>
</dbReference>
<feature type="compositionally biased region" description="Low complexity" evidence="8">
    <location>
        <begin position="147"/>
        <end position="167"/>
    </location>
</feature>
<dbReference type="Proteomes" id="UP000539032">
    <property type="component" value="Unassembled WGS sequence"/>
</dbReference>
<keyword evidence="3" id="KW-0812">Transmembrane</keyword>
<evidence type="ECO:0000256" key="6">
    <source>
        <dbReference type="ARBA" id="ARBA00023136"/>
    </source>
</evidence>
<dbReference type="Pfam" id="PF15290">
    <property type="entry name" value="Syntaphilin"/>
    <property type="match status" value="1"/>
</dbReference>
<reference evidence="9 10" key="1">
    <citation type="submission" date="2020-02" db="EMBL/GenBank/DDBJ databases">
        <title>Bird 10,000 Genomes (B10K) Project - Family phase.</title>
        <authorList>
            <person name="Zhang G."/>
        </authorList>
    </citation>
    <scope>NUCLEOTIDE SEQUENCE [LARGE SCALE GENOMIC DNA]</scope>
    <source>
        <strain evidence="9">B10K-DU-002-70</strain>
        <tissue evidence="9">Muscle</tissue>
    </source>
</reference>
<evidence type="ECO:0000256" key="7">
    <source>
        <dbReference type="SAM" id="Coils"/>
    </source>
</evidence>
<comment type="caution">
    <text evidence="9">The sequence shown here is derived from an EMBL/GenBank/DDBJ whole genome shotgun (WGS) entry which is preliminary data.</text>
</comment>
<dbReference type="GO" id="GO:0016020">
    <property type="term" value="C:membrane"/>
    <property type="evidence" value="ECO:0007669"/>
    <property type="project" value="UniProtKB-SubCell"/>
</dbReference>
<feature type="compositionally biased region" description="Polar residues" evidence="8">
    <location>
        <begin position="1"/>
        <end position="18"/>
    </location>
</feature>
<keyword evidence="6" id="KW-0472">Membrane</keyword>
<dbReference type="InterPro" id="IPR028197">
    <property type="entry name" value="Syntaphilin/Syntabulin"/>
</dbReference>
<dbReference type="OrthoDB" id="5807119at2759"/>
<dbReference type="PANTHER" id="PTHR16208">
    <property type="entry name" value="MICROTUBULE-ASSOCIATED PROTEIN/SYNTAPHILIN"/>
    <property type="match status" value="1"/>
</dbReference>
<evidence type="ECO:0000256" key="5">
    <source>
        <dbReference type="ARBA" id="ARBA00023054"/>
    </source>
</evidence>
<dbReference type="GO" id="GO:0019896">
    <property type="term" value="P:axonal transport of mitochondrion"/>
    <property type="evidence" value="ECO:0007669"/>
    <property type="project" value="TreeGrafter"/>
</dbReference>
<comment type="subcellular location">
    <subcellularLocation>
        <location evidence="1">Membrane</location>
        <topology evidence="1">Single-pass membrane protein</topology>
    </subcellularLocation>
</comment>
<keyword evidence="4" id="KW-1133">Transmembrane helix</keyword>